<dbReference type="EMBL" id="CADEPM010000002">
    <property type="protein sequence ID" value="CAB3400754.1"/>
    <property type="molecule type" value="Genomic_DNA"/>
</dbReference>
<feature type="compositionally biased region" description="Basic and acidic residues" evidence="1">
    <location>
        <begin position="289"/>
        <end position="316"/>
    </location>
</feature>
<accession>A0A8S1EIC5</accession>
<reference evidence="2 3" key="1">
    <citation type="submission" date="2020-04" db="EMBL/GenBank/DDBJ databases">
        <authorList>
            <person name="Laetsch R D."/>
            <person name="Stevens L."/>
            <person name="Kumar S."/>
            <person name="Blaxter L. M."/>
        </authorList>
    </citation>
    <scope>NUCLEOTIDE SEQUENCE [LARGE SCALE GENOMIC DNA]</scope>
</reference>
<feature type="region of interest" description="Disordered" evidence="1">
    <location>
        <begin position="237"/>
        <end position="316"/>
    </location>
</feature>
<feature type="compositionally biased region" description="Low complexity" evidence="1">
    <location>
        <begin position="38"/>
        <end position="65"/>
    </location>
</feature>
<dbReference type="AlphaFoldDB" id="A0A8S1EIC5"/>
<feature type="compositionally biased region" description="Basic and acidic residues" evidence="1">
    <location>
        <begin position="253"/>
        <end position="262"/>
    </location>
</feature>
<evidence type="ECO:0000313" key="2">
    <source>
        <dbReference type="EMBL" id="CAB3400754.1"/>
    </source>
</evidence>
<feature type="region of interest" description="Disordered" evidence="1">
    <location>
        <begin position="84"/>
        <end position="127"/>
    </location>
</feature>
<feature type="compositionally biased region" description="Polar residues" evidence="1">
    <location>
        <begin position="276"/>
        <end position="288"/>
    </location>
</feature>
<gene>
    <name evidence="2" type="ORF">CBOVIS_LOCUS3623</name>
</gene>
<keyword evidence="3" id="KW-1185">Reference proteome</keyword>
<name>A0A8S1EIC5_9PELO</name>
<evidence type="ECO:0000313" key="3">
    <source>
        <dbReference type="Proteomes" id="UP000494206"/>
    </source>
</evidence>
<sequence length="316" mass="36192">MNGRNETPPILEREDYGGDDTRSPPDSPMQNVNGYTSNGHMNGVHVNGVNGRNRVNGGLNRNGVHMNGVANRIARRDENNRVVRREGDEDYFGEFDDNLKSEADRDEDDGDEGDDEEEDNSCDDETEVMDEEMDFNEYEHDLMKELQMDRSQKSEANETVNEVEDDNSVSSGRESDEALWQMMKADIKYKYHPRRPKWDEAQNEGEFYEHHESWAAVVPHFEDFILIGRPGQVSFAQNSKDFMIDPPSEEENDGKNNNEKSDSMSGNTESLKDDNSYMSLDDMSNNDRSVPETRSLDDFKLSEMENCSTRDHSVTI</sequence>
<feature type="compositionally biased region" description="Acidic residues" evidence="1">
    <location>
        <begin position="104"/>
        <end position="127"/>
    </location>
</feature>
<feature type="compositionally biased region" description="Basic and acidic residues" evidence="1">
    <location>
        <begin position="11"/>
        <end position="23"/>
    </location>
</feature>
<organism evidence="2 3">
    <name type="scientific">Caenorhabditis bovis</name>
    <dbReference type="NCBI Taxonomy" id="2654633"/>
    <lineage>
        <taxon>Eukaryota</taxon>
        <taxon>Metazoa</taxon>
        <taxon>Ecdysozoa</taxon>
        <taxon>Nematoda</taxon>
        <taxon>Chromadorea</taxon>
        <taxon>Rhabditida</taxon>
        <taxon>Rhabditina</taxon>
        <taxon>Rhabditomorpha</taxon>
        <taxon>Rhabditoidea</taxon>
        <taxon>Rhabditidae</taxon>
        <taxon>Peloderinae</taxon>
        <taxon>Caenorhabditis</taxon>
    </lineage>
</organism>
<comment type="caution">
    <text evidence="2">The sequence shown here is derived from an EMBL/GenBank/DDBJ whole genome shotgun (WGS) entry which is preliminary data.</text>
</comment>
<dbReference type="Proteomes" id="UP000494206">
    <property type="component" value="Unassembled WGS sequence"/>
</dbReference>
<protein>
    <submittedName>
        <fullName evidence="2">Uncharacterized protein</fullName>
    </submittedName>
</protein>
<proteinExistence type="predicted"/>
<feature type="region of interest" description="Disordered" evidence="1">
    <location>
        <begin position="1"/>
        <end position="65"/>
    </location>
</feature>
<feature type="region of interest" description="Disordered" evidence="1">
    <location>
        <begin position="150"/>
        <end position="176"/>
    </location>
</feature>
<evidence type="ECO:0000256" key="1">
    <source>
        <dbReference type="SAM" id="MobiDB-lite"/>
    </source>
</evidence>
<feature type="compositionally biased region" description="Polar residues" evidence="1">
    <location>
        <begin position="28"/>
        <end position="37"/>
    </location>
</feature>